<sequence>MMNRHILILGLAAVLVLTAGCMGLGGPNPKVVEDSATKDVSISKGLVYNVNAVIQNDGGDGDVTVTAKLIDEEKEFVRDQASTTVFIPSGETKKVSLTLDGDVARTYKYSIEVS</sequence>
<dbReference type="AlphaFoldDB" id="I7KBA6"/>
<reference evidence="2" key="1">
    <citation type="journal article" date="2012" name="J. Bacteriol.">
        <title>Complete genome sequence of the hydrogenotrophic, methanogenic archaeon Methanoculleus bourgensis strain MS2T, isolated from a sewage sludge digester.</title>
        <authorList>
            <person name="Maus I."/>
            <person name="Wibberg D."/>
            <person name="Stantscheff R."/>
            <person name="Eikmeyer F.G."/>
            <person name="Seffner A."/>
            <person name="Boelter J."/>
            <person name="Szczepanowski R."/>
            <person name="Blom J."/>
            <person name="Jaenicke S."/>
            <person name="Konig H."/>
            <person name="Puhler A."/>
            <person name="Schluter A."/>
        </authorList>
    </citation>
    <scope>NUCLEOTIDE SEQUENCE [LARGE SCALE GENOMIC DNA]</scope>
    <source>
        <strain evidence="2">ATCC 43281 / DSM 3045 / OCM 15 / MS2</strain>
    </source>
</reference>
<dbReference type="RefSeq" id="WP_014866308.1">
    <property type="nucleotide sequence ID" value="NC_018227.2"/>
</dbReference>
<dbReference type="PATRIC" id="fig|1201294.9.peg.436"/>
<proteinExistence type="predicted"/>
<dbReference type="KEGG" id="mbg:BN140_0408"/>
<protein>
    <recommendedName>
        <fullName evidence="3">CARDB domain-containing protein</fullName>
    </recommendedName>
</protein>
<dbReference type="GeneID" id="13354910"/>
<keyword evidence="2" id="KW-1185">Reference proteome</keyword>
<evidence type="ECO:0000313" key="2">
    <source>
        <dbReference type="Proteomes" id="UP000009007"/>
    </source>
</evidence>
<dbReference type="BioCyc" id="MBOU1201294:BN140_RS02020-MONOMER"/>
<evidence type="ECO:0008006" key="3">
    <source>
        <dbReference type="Google" id="ProtNLM"/>
    </source>
</evidence>
<accession>I7KBA6</accession>
<dbReference type="Proteomes" id="UP000009007">
    <property type="component" value="Chromosome I"/>
</dbReference>
<organism evidence="1 2">
    <name type="scientific">Methanoculleus bourgensis (strain ATCC 43281 / DSM 3045 / OCM 15 / MS2)</name>
    <name type="common">Methanogenium bourgense</name>
    <dbReference type="NCBI Taxonomy" id="1201294"/>
    <lineage>
        <taxon>Archaea</taxon>
        <taxon>Methanobacteriati</taxon>
        <taxon>Methanobacteriota</taxon>
        <taxon>Stenosarchaea group</taxon>
        <taxon>Methanomicrobia</taxon>
        <taxon>Methanomicrobiales</taxon>
        <taxon>Methanomicrobiaceae</taxon>
        <taxon>Methanoculleus</taxon>
    </lineage>
</organism>
<evidence type="ECO:0000313" key="1">
    <source>
        <dbReference type="EMBL" id="CCJ35331.1"/>
    </source>
</evidence>
<dbReference type="HOGENOM" id="CLU_2127859_0_0_2"/>
<gene>
    <name evidence="1" type="ordered locus">BN140_0408</name>
</gene>
<dbReference type="EMBL" id="HE964772">
    <property type="protein sequence ID" value="CCJ35331.1"/>
    <property type="molecule type" value="Genomic_DNA"/>
</dbReference>
<name>I7KBA6_METBM</name>
<dbReference type="PROSITE" id="PS51257">
    <property type="entry name" value="PROKAR_LIPOPROTEIN"/>
    <property type="match status" value="1"/>
</dbReference>